<organism evidence="1 2">
    <name type="scientific">Anguilla anguilla</name>
    <name type="common">European freshwater eel</name>
    <name type="synonym">Muraena anguilla</name>
    <dbReference type="NCBI Taxonomy" id="7936"/>
    <lineage>
        <taxon>Eukaryota</taxon>
        <taxon>Metazoa</taxon>
        <taxon>Chordata</taxon>
        <taxon>Craniata</taxon>
        <taxon>Vertebrata</taxon>
        <taxon>Euteleostomi</taxon>
        <taxon>Actinopterygii</taxon>
        <taxon>Neopterygii</taxon>
        <taxon>Teleostei</taxon>
        <taxon>Anguilliformes</taxon>
        <taxon>Anguillidae</taxon>
        <taxon>Anguilla</taxon>
    </lineage>
</organism>
<sequence length="87" mass="9614">MNLVLGDPAELPGHWNLSPALWTYLNSLRSKKKSSRHKTAQEALNDGEDGCMASPLRHVGRCRTTPPWTSSSSLSSLRCLRHWGSVA</sequence>
<name>A0A9D3MJN2_ANGAN</name>
<evidence type="ECO:0000313" key="2">
    <source>
        <dbReference type="Proteomes" id="UP001044222"/>
    </source>
</evidence>
<dbReference type="EMBL" id="JAFIRN010000005">
    <property type="protein sequence ID" value="KAG5848515.1"/>
    <property type="molecule type" value="Genomic_DNA"/>
</dbReference>
<reference evidence="1" key="1">
    <citation type="submission" date="2021-01" db="EMBL/GenBank/DDBJ databases">
        <title>A chromosome-scale assembly of European eel, Anguilla anguilla.</title>
        <authorList>
            <person name="Henkel C."/>
            <person name="Jong-Raadsen S.A."/>
            <person name="Dufour S."/>
            <person name="Weltzien F.-A."/>
            <person name="Palstra A.P."/>
            <person name="Pelster B."/>
            <person name="Spaink H.P."/>
            <person name="Van Den Thillart G.E."/>
            <person name="Jansen H."/>
            <person name="Zahm M."/>
            <person name="Klopp C."/>
            <person name="Cedric C."/>
            <person name="Louis A."/>
            <person name="Berthelot C."/>
            <person name="Parey E."/>
            <person name="Roest Crollius H."/>
            <person name="Montfort J."/>
            <person name="Robinson-Rechavi M."/>
            <person name="Bucao C."/>
            <person name="Bouchez O."/>
            <person name="Gislard M."/>
            <person name="Lluch J."/>
            <person name="Milhes M."/>
            <person name="Lampietro C."/>
            <person name="Lopez Roques C."/>
            <person name="Donnadieu C."/>
            <person name="Braasch I."/>
            <person name="Desvignes T."/>
            <person name="Postlethwait J."/>
            <person name="Bobe J."/>
            <person name="Guiguen Y."/>
            <person name="Dirks R."/>
        </authorList>
    </citation>
    <scope>NUCLEOTIDE SEQUENCE</scope>
    <source>
        <strain evidence="1">Tag_6206</strain>
        <tissue evidence="1">Liver</tissue>
    </source>
</reference>
<keyword evidence="2" id="KW-1185">Reference proteome</keyword>
<proteinExistence type="predicted"/>
<dbReference type="Proteomes" id="UP001044222">
    <property type="component" value="Unassembled WGS sequence"/>
</dbReference>
<protein>
    <submittedName>
        <fullName evidence="1">Uncharacterized protein</fullName>
    </submittedName>
</protein>
<gene>
    <name evidence="1" type="ORF">ANANG_G00099250</name>
</gene>
<accession>A0A9D3MJN2</accession>
<evidence type="ECO:0000313" key="1">
    <source>
        <dbReference type="EMBL" id="KAG5848515.1"/>
    </source>
</evidence>
<dbReference type="AlphaFoldDB" id="A0A9D3MJN2"/>
<comment type="caution">
    <text evidence="1">The sequence shown here is derived from an EMBL/GenBank/DDBJ whole genome shotgun (WGS) entry which is preliminary data.</text>
</comment>